<comment type="caution">
    <text evidence="1">The sequence shown here is derived from an EMBL/GenBank/DDBJ whole genome shotgun (WGS) entry which is preliminary data.</text>
</comment>
<sequence length="258" mass="26166">MTSGIALLVVAAVVAMPVASDVSKFQGRAAHLGAASDTVIDTSAGLENEVGEGSGDLVSGTGSRGVDGRDNSLVGSLVGLGDRFVYPASATNTFGNRKNRGQGVLPDPLPIDAQIIANPLGYVLVISMTFRSSVSSRAAGLANVRLALQPAFGDLSSGGTAGAFREVQAALLHQLVKLAVNVVLLQSVLQDVLVTLNRNVGLDSLQTAQPGCKSSVMDSSTPLAYVGTTSSDATADLPPGLSSDLLAELAWPVPTGLV</sequence>
<proteinExistence type="predicted"/>
<dbReference type="EMBL" id="LZKJ01000036">
    <property type="protein sequence ID" value="OBI51717.1"/>
    <property type="molecule type" value="Genomic_DNA"/>
</dbReference>
<dbReference type="AlphaFoldDB" id="A0A1A2ZQH0"/>
<accession>A0A1A2ZQH0</accession>
<organism evidence="1 2">
    <name type="scientific">Mycobacterium kyorinense</name>
    <dbReference type="NCBI Taxonomy" id="487514"/>
    <lineage>
        <taxon>Bacteria</taxon>
        <taxon>Bacillati</taxon>
        <taxon>Actinomycetota</taxon>
        <taxon>Actinomycetes</taxon>
        <taxon>Mycobacteriales</taxon>
        <taxon>Mycobacteriaceae</taxon>
        <taxon>Mycobacterium</taxon>
    </lineage>
</organism>
<reference evidence="2" key="1">
    <citation type="submission" date="2016-06" db="EMBL/GenBank/DDBJ databases">
        <authorList>
            <person name="Sutton G."/>
            <person name="Brinkac L."/>
            <person name="Sanka R."/>
            <person name="Adams M."/>
            <person name="Lau E."/>
            <person name="Sam S."/>
            <person name="Sreng N."/>
            <person name="Him V."/>
            <person name="Kerleguer A."/>
            <person name="Cheng S."/>
        </authorList>
    </citation>
    <scope>NUCLEOTIDE SEQUENCE [LARGE SCALE GENOMIC DNA]</scope>
    <source>
        <strain evidence="2">E861</strain>
    </source>
</reference>
<gene>
    <name evidence="1" type="ORF">A5707_13475</name>
</gene>
<dbReference type="Proteomes" id="UP000093592">
    <property type="component" value="Unassembled WGS sequence"/>
</dbReference>
<dbReference type="RefSeq" id="WP_065013013.1">
    <property type="nucleotide sequence ID" value="NZ_LZKJ01000036.1"/>
</dbReference>
<protein>
    <submittedName>
        <fullName evidence="1">Uncharacterized protein</fullName>
    </submittedName>
</protein>
<evidence type="ECO:0000313" key="1">
    <source>
        <dbReference type="EMBL" id="OBI51717.1"/>
    </source>
</evidence>
<name>A0A1A2ZQH0_9MYCO</name>
<evidence type="ECO:0000313" key="2">
    <source>
        <dbReference type="Proteomes" id="UP000093592"/>
    </source>
</evidence>